<reference evidence="3" key="1">
    <citation type="journal article" date="2019" name="Int. J. Syst. Evol. Microbiol.">
        <title>The Global Catalogue of Microorganisms (GCM) 10K type strain sequencing project: providing services to taxonomists for standard genome sequencing and annotation.</title>
        <authorList>
            <consortium name="The Broad Institute Genomics Platform"/>
            <consortium name="The Broad Institute Genome Sequencing Center for Infectious Disease"/>
            <person name="Wu L."/>
            <person name="Ma J."/>
        </authorList>
    </citation>
    <scope>NUCLEOTIDE SEQUENCE [LARGE SCALE GENOMIC DNA]</scope>
    <source>
        <strain evidence="3">JCM 14370</strain>
    </source>
</reference>
<dbReference type="Gene3D" id="3.40.50.1820">
    <property type="entry name" value="alpha/beta hydrolase"/>
    <property type="match status" value="1"/>
</dbReference>
<dbReference type="InterPro" id="IPR029058">
    <property type="entry name" value="AB_hydrolase_fold"/>
</dbReference>
<organism evidence="2 3">
    <name type="scientific">Deinococcus roseus</name>
    <dbReference type="NCBI Taxonomy" id="392414"/>
    <lineage>
        <taxon>Bacteria</taxon>
        <taxon>Thermotogati</taxon>
        <taxon>Deinococcota</taxon>
        <taxon>Deinococci</taxon>
        <taxon>Deinococcales</taxon>
        <taxon>Deinococcaceae</taxon>
        <taxon>Deinococcus</taxon>
    </lineage>
</organism>
<accession>A0ABQ2DJQ6</accession>
<dbReference type="Proteomes" id="UP000632222">
    <property type="component" value="Unassembled WGS sequence"/>
</dbReference>
<dbReference type="InterPro" id="IPR013595">
    <property type="entry name" value="Pept_S33_TAP-like_C"/>
</dbReference>
<protein>
    <recommendedName>
        <fullName evidence="1">Peptidase S33 tripeptidyl aminopeptidase-like C-terminal domain-containing protein</fullName>
    </recommendedName>
</protein>
<name>A0ABQ2DJQ6_9DEIO</name>
<dbReference type="RefSeq" id="WP_189009577.1">
    <property type="nucleotide sequence ID" value="NZ_BMOD01000059.1"/>
</dbReference>
<dbReference type="Pfam" id="PF08386">
    <property type="entry name" value="Abhydrolase_4"/>
    <property type="match status" value="1"/>
</dbReference>
<dbReference type="EMBL" id="BMOD01000059">
    <property type="protein sequence ID" value="GGJ59893.1"/>
    <property type="molecule type" value="Genomic_DNA"/>
</dbReference>
<evidence type="ECO:0000313" key="2">
    <source>
        <dbReference type="EMBL" id="GGJ59893.1"/>
    </source>
</evidence>
<proteinExistence type="predicted"/>
<gene>
    <name evidence="2" type="ORF">GCM10008938_52520</name>
</gene>
<evidence type="ECO:0000313" key="3">
    <source>
        <dbReference type="Proteomes" id="UP000632222"/>
    </source>
</evidence>
<sequence>MGQPLEACDTTPFLGEQLDFPAVPAGFALPLRTEVPILLVSGTLDPATPLDGAWHVKVELGYAMHLVIDGGGHGSYPSLPAYRCYFQVLDGFLRSGVGAELSCTDHLQPFQFRLP</sequence>
<evidence type="ECO:0000259" key="1">
    <source>
        <dbReference type="Pfam" id="PF08386"/>
    </source>
</evidence>
<keyword evidence="3" id="KW-1185">Reference proteome</keyword>
<comment type="caution">
    <text evidence="2">The sequence shown here is derived from an EMBL/GenBank/DDBJ whole genome shotgun (WGS) entry which is preliminary data.</text>
</comment>
<feature type="domain" description="Peptidase S33 tripeptidyl aminopeptidase-like C-terminal" evidence="1">
    <location>
        <begin position="29"/>
        <end position="96"/>
    </location>
</feature>
<dbReference type="SUPFAM" id="SSF53474">
    <property type="entry name" value="alpha/beta-Hydrolases"/>
    <property type="match status" value="1"/>
</dbReference>